<accession>A0A0A9SMX8</accession>
<reference evidence="1" key="2">
    <citation type="journal article" date="2015" name="Data Brief">
        <title>Shoot transcriptome of the giant reed, Arundo donax.</title>
        <authorList>
            <person name="Barrero R.A."/>
            <person name="Guerrero F.D."/>
            <person name="Moolhuijzen P."/>
            <person name="Goolsby J.A."/>
            <person name="Tidwell J."/>
            <person name="Bellgard S.E."/>
            <person name="Bellgard M.I."/>
        </authorList>
    </citation>
    <scope>NUCLEOTIDE SEQUENCE</scope>
    <source>
        <tissue evidence="1">Shoot tissue taken approximately 20 cm above the soil surface</tissue>
    </source>
</reference>
<organism evidence="1">
    <name type="scientific">Arundo donax</name>
    <name type="common">Giant reed</name>
    <name type="synonym">Donax arundinaceus</name>
    <dbReference type="NCBI Taxonomy" id="35708"/>
    <lineage>
        <taxon>Eukaryota</taxon>
        <taxon>Viridiplantae</taxon>
        <taxon>Streptophyta</taxon>
        <taxon>Embryophyta</taxon>
        <taxon>Tracheophyta</taxon>
        <taxon>Spermatophyta</taxon>
        <taxon>Magnoliopsida</taxon>
        <taxon>Liliopsida</taxon>
        <taxon>Poales</taxon>
        <taxon>Poaceae</taxon>
        <taxon>PACMAD clade</taxon>
        <taxon>Arundinoideae</taxon>
        <taxon>Arundineae</taxon>
        <taxon>Arundo</taxon>
    </lineage>
</organism>
<dbReference type="EMBL" id="GBRH01251525">
    <property type="protein sequence ID" value="JAD46370.1"/>
    <property type="molecule type" value="Transcribed_RNA"/>
</dbReference>
<protein>
    <submittedName>
        <fullName evidence="1">Uncharacterized protein</fullName>
    </submittedName>
</protein>
<evidence type="ECO:0000313" key="1">
    <source>
        <dbReference type="EMBL" id="JAD46370.1"/>
    </source>
</evidence>
<dbReference type="AlphaFoldDB" id="A0A0A9SMX8"/>
<name>A0A0A9SMX8_ARUDO</name>
<sequence length="65" mass="7379">MQKITLQVMFWIAASHILSLYVMHRKLKPNIAIGTYKVTSTNQTDPILTLPVCNPTVFHALQLDL</sequence>
<reference evidence="1" key="1">
    <citation type="submission" date="2014-09" db="EMBL/GenBank/DDBJ databases">
        <authorList>
            <person name="Magalhaes I.L.F."/>
            <person name="Oliveira U."/>
            <person name="Santos F.R."/>
            <person name="Vidigal T.H.D.A."/>
            <person name="Brescovit A.D."/>
            <person name="Santos A.J."/>
        </authorList>
    </citation>
    <scope>NUCLEOTIDE SEQUENCE</scope>
    <source>
        <tissue evidence="1">Shoot tissue taken approximately 20 cm above the soil surface</tissue>
    </source>
</reference>
<proteinExistence type="predicted"/>